<evidence type="ECO:0000256" key="1">
    <source>
        <dbReference type="ARBA" id="ARBA00007905"/>
    </source>
</evidence>
<dbReference type="InterPro" id="IPR020471">
    <property type="entry name" value="AKR"/>
</dbReference>
<dbReference type="RefSeq" id="WP_307155244.1">
    <property type="nucleotide sequence ID" value="NZ_JAUSUK010000002.1"/>
</dbReference>
<sequence>MTLTVTANGAEIPALGFGTWRLRDDVCRHMVEVALDAGYRHIDTAEAYDNEEAVGDALANHVTPRDDIFVTTKVWHENLRDGDFQKSVEGSLKRLQIDQADLVLIHWPSPSIPFDEQIQSLCKAKKQGLTKHIGVSNFPAALIEAAMRHADEPIVANQVEYHPYLNQSIVHAACRKHGLALTAYAPIARGAVLDEEIVREIAQEKGRTPAQVILRWHIQQEGVIAIPRSSKAERVNENNDIYDFALTPDEMGRISALARPDGRTIDPDWAPEWDEAA</sequence>
<dbReference type="Gene3D" id="3.20.20.100">
    <property type="entry name" value="NADP-dependent oxidoreductase domain"/>
    <property type="match status" value="1"/>
</dbReference>
<comment type="similarity">
    <text evidence="1">Belongs to the aldo/keto reductase family.</text>
</comment>
<gene>
    <name evidence="5" type="ORF">J2R99_003041</name>
</gene>
<dbReference type="InterPro" id="IPR023210">
    <property type="entry name" value="NADP_OxRdtase_dom"/>
</dbReference>
<evidence type="ECO:0000259" key="4">
    <source>
        <dbReference type="Pfam" id="PF00248"/>
    </source>
</evidence>
<evidence type="ECO:0000313" key="6">
    <source>
        <dbReference type="Proteomes" id="UP001230253"/>
    </source>
</evidence>
<name>A0ABU0CDN0_9BRAD</name>
<reference evidence="5 6" key="1">
    <citation type="submission" date="2023-07" db="EMBL/GenBank/DDBJ databases">
        <title>Genomic Encyclopedia of Type Strains, Phase IV (KMG-IV): sequencing the most valuable type-strain genomes for metagenomic binning, comparative biology and taxonomic classification.</title>
        <authorList>
            <person name="Goeker M."/>
        </authorList>
    </citation>
    <scope>NUCLEOTIDE SEQUENCE [LARGE SCALE GENOMIC DNA]</scope>
    <source>
        <strain evidence="5 6">DSM 11549</strain>
    </source>
</reference>
<dbReference type="InterPro" id="IPR018170">
    <property type="entry name" value="Aldo/ket_reductase_CS"/>
</dbReference>
<keyword evidence="2" id="KW-0521">NADP</keyword>
<dbReference type="PANTHER" id="PTHR43827:SF3">
    <property type="entry name" value="NADP-DEPENDENT OXIDOREDUCTASE DOMAIN-CONTAINING PROTEIN"/>
    <property type="match status" value="1"/>
</dbReference>
<dbReference type="PIRSF" id="PIRSF000097">
    <property type="entry name" value="AKR"/>
    <property type="match status" value="1"/>
</dbReference>
<dbReference type="InterPro" id="IPR036812">
    <property type="entry name" value="NAD(P)_OxRdtase_dom_sf"/>
</dbReference>
<dbReference type="PROSITE" id="PS00062">
    <property type="entry name" value="ALDOKETO_REDUCTASE_2"/>
    <property type="match status" value="1"/>
</dbReference>
<dbReference type="PRINTS" id="PR00069">
    <property type="entry name" value="ALDKETRDTASE"/>
</dbReference>
<dbReference type="PANTHER" id="PTHR43827">
    <property type="entry name" value="2,5-DIKETO-D-GLUCONIC ACID REDUCTASE"/>
    <property type="match status" value="1"/>
</dbReference>
<proteinExistence type="inferred from homology"/>
<keyword evidence="6" id="KW-1185">Reference proteome</keyword>
<comment type="caution">
    <text evidence="5">The sequence shown here is derived from an EMBL/GenBank/DDBJ whole genome shotgun (WGS) entry which is preliminary data.</text>
</comment>
<accession>A0ABU0CDN0</accession>
<evidence type="ECO:0000256" key="3">
    <source>
        <dbReference type="ARBA" id="ARBA00023002"/>
    </source>
</evidence>
<dbReference type="PROSITE" id="PS00798">
    <property type="entry name" value="ALDOKETO_REDUCTASE_1"/>
    <property type="match status" value="1"/>
</dbReference>
<organism evidence="5 6">
    <name type="scientific">Rhodopseudomonas julia</name>
    <dbReference type="NCBI Taxonomy" id="200617"/>
    <lineage>
        <taxon>Bacteria</taxon>
        <taxon>Pseudomonadati</taxon>
        <taxon>Pseudomonadota</taxon>
        <taxon>Alphaproteobacteria</taxon>
        <taxon>Hyphomicrobiales</taxon>
        <taxon>Nitrobacteraceae</taxon>
        <taxon>Rhodopseudomonas</taxon>
    </lineage>
</organism>
<dbReference type="Pfam" id="PF00248">
    <property type="entry name" value="Aldo_ket_red"/>
    <property type="match status" value="1"/>
</dbReference>
<dbReference type="CDD" id="cd19140">
    <property type="entry name" value="AKR_AKR3F3"/>
    <property type="match status" value="1"/>
</dbReference>
<dbReference type="EMBL" id="JAUSUK010000002">
    <property type="protein sequence ID" value="MDQ0327172.1"/>
    <property type="molecule type" value="Genomic_DNA"/>
</dbReference>
<evidence type="ECO:0000256" key="2">
    <source>
        <dbReference type="ARBA" id="ARBA00022857"/>
    </source>
</evidence>
<feature type="domain" description="NADP-dependent oxidoreductase" evidence="4">
    <location>
        <begin position="15"/>
        <end position="257"/>
    </location>
</feature>
<protein>
    <submittedName>
        <fullName evidence="5">Diketogulonate reductase-like aldo/keto reductase</fullName>
    </submittedName>
</protein>
<dbReference type="Proteomes" id="UP001230253">
    <property type="component" value="Unassembled WGS sequence"/>
</dbReference>
<evidence type="ECO:0000313" key="5">
    <source>
        <dbReference type="EMBL" id="MDQ0327172.1"/>
    </source>
</evidence>
<dbReference type="SUPFAM" id="SSF51430">
    <property type="entry name" value="NAD(P)-linked oxidoreductase"/>
    <property type="match status" value="1"/>
</dbReference>
<keyword evidence="3" id="KW-0560">Oxidoreductase</keyword>